<dbReference type="EMBL" id="AP019308">
    <property type="protein sequence ID" value="BBH20308.1"/>
    <property type="molecule type" value="Genomic_DNA"/>
</dbReference>
<dbReference type="InterPro" id="IPR001466">
    <property type="entry name" value="Beta-lactam-related"/>
</dbReference>
<evidence type="ECO:0000313" key="2">
    <source>
        <dbReference type="Proteomes" id="UP000275368"/>
    </source>
</evidence>
<sequence length="707" mass="76634">MKSHRTRLRMTTKLAFAIVLSLSVQTGSLAFAERVNLTSQSLPSKALTAAAATVPTTYADTQTTLAPRSDGPKDAQEVTQFLDRFFANDAIKRKAGAVSVAVVRDGQVLATKGYGVVDQVSKAPVDPDKTTFRIASVSKIFTATAIMQLVDQGKLSLQDNIEKFLDGYKVKNPFNKPVTIAMLLTHTTGFEVRDPDASNFLFDSKTKPMSLKEATFNNFPSVVREPGTSYMYDNFASRLQGYIVEKVSGESFSDYVTKHVFKPLGMTSSSFTQTDDLVIRLAATYGPTGAANPFYELSPSPLPEGGVITTSSDMARYMNAFLNGGKAADGTVILSADSVKAMSTYHMSINAAVPDTTYGFEAPFLPSKVNGQFTIAKGGDILGFSSIVWFLPDSKTGIFVTYNTNGDLRDDLFGAFMDHYYAGQSTTVGEPGFQQQTQEELRSFEGLYSDLRSSTFITKVTASGKGKLTVFDAVNGQQELTQVGKLLFVDEKSKLLAFGLDPQGKVNYLKYSNPVSYSAKKPAALGFPDITADHPYAAYILSNQSLGLFADDPTKPFKPTDTVSRGTFIHALFTELNVPSSANPSEFVDIDSSPYAAEIQAAKEFGILTGTGSGKFEPERPILREEAAVIVERLLVISGQQPSPITHKLAPGTDSWAISAVNTMLNLKLYGPEVTVTNGVTDFASKRELNKQELAALQYLLLLPQQD</sequence>
<dbReference type="PANTHER" id="PTHR46825:SF9">
    <property type="entry name" value="BETA-LACTAMASE-RELATED DOMAIN-CONTAINING PROTEIN"/>
    <property type="match status" value="1"/>
</dbReference>
<dbReference type="Pfam" id="PF00395">
    <property type="entry name" value="SLH"/>
    <property type="match status" value="2"/>
</dbReference>
<evidence type="ECO:0000313" key="1">
    <source>
        <dbReference type="EMBL" id="BBH20308.1"/>
    </source>
</evidence>
<protein>
    <submittedName>
        <fullName evidence="1">Uncharacterized protein</fullName>
    </submittedName>
</protein>
<name>A0A3G9J8Y0_9BACL</name>
<keyword evidence="2" id="KW-1185">Reference proteome</keyword>
<organism evidence="1 2">
    <name type="scientific">Paenibacillus baekrokdamisoli</name>
    <dbReference type="NCBI Taxonomy" id="1712516"/>
    <lineage>
        <taxon>Bacteria</taxon>
        <taxon>Bacillati</taxon>
        <taxon>Bacillota</taxon>
        <taxon>Bacilli</taxon>
        <taxon>Bacillales</taxon>
        <taxon>Paenibacillaceae</taxon>
        <taxon>Paenibacillus</taxon>
    </lineage>
</organism>
<dbReference type="InterPro" id="IPR012338">
    <property type="entry name" value="Beta-lactam/transpept-like"/>
</dbReference>
<dbReference type="PANTHER" id="PTHR46825">
    <property type="entry name" value="D-ALANYL-D-ALANINE-CARBOXYPEPTIDASE/ENDOPEPTIDASE AMPH"/>
    <property type="match status" value="1"/>
</dbReference>
<dbReference type="RefSeq" id="WP_183530796.1">
    <property type="nucleotide sequence ID" value="NZ_AP019308.1"/>
</dbReference>
<reference evidence="1 2" key="1">
    <citation type="submission" date="2018-11" db="EMBL/GenBank/DDBJ databases">
        <title>Complete genome sequence of Paenibacillus baekrokdamisoli strain KCTC 33723.</title>
        <authorList>
            <person name="Kang S.W."/>
            <person name="Lee K.C."/>
            <person name="Kim K.K."/>
            <person name="Kim J.S."/>
            <person name="Kim D.S."/>
            <person name="Ko S.H."/>
            <person name="Yang S.H."/>
            <person name="Lee J.S."/>
        </authorList>
    </citation>
    <scope>NUCLEOTIDE SEQUENCE [LARGE SCALE GENOMIC DNA]</scope>
    <source>
        <strain evidence="1 2">KCTC 33723</strain>
    </source>
</reference>
<accession>A0A3G9J8Y0</accession>
<dbReference type="AlphaFoldDB" id="A0A3G9J8Y0"/>
<dbReference type="InterPro" id="IPR050491">
    <property type="entry name" value="AmpC-like"/>
</dbReference>
<dbReference type="SUPFAM" id="SSF56601">
    <property type="entry name" value="beta-lactamase/transpeptidase-like"/>
    <property type="match status" value="1"/>
</dbReference>
<gene>
    <name evidence="1" type="ORF">Back11_16530</name>
</gene>
<dbReference type="Gene3D" id="3.40.710.10">
    <property type="entry name" value="DD-peptidase/beta-lactamase superfamily"/>
    <property type="match status" value="1"/>
</dbReference>
<dbReference type="Pfam" id="PF00144">
    <property type="entry name" value="Beta-lactamase"/>
    <property type="match status" value="1"/>
</dbReference>
<dbReference type="Proteomes" id="UP000275368">
    <property type="component" value="Chromosome"/>
</dbReference>
<dbReference type="InterPro" id="IPR001119">
    <property type="entry name" value="SLH_dom"/>
</dbReference>
<dbReference type="KEGG" id="pbk:Back11_16530"/>
<proteinExistence type="predicted"/>
<dbReference type="PROSITE" id="PS51272">
    <property type="entry name" value="SLH"/>
    <property type="match status" value="1"/>
</dbReference>